<dbReference type="InterPro" id="IPR039068">
    <property type="entry name" value="PqqC-like"/>
</dbReference>
<dbReference type="SUPFAM" id="SSF48613">
    <property type="entry name" value="Heme oxygenase-like"/>
    <property type="match status" value="1"/>
</dbReference>
<accession>A0A6J4MAJ8</accession>
<evidence type="ECO:0000259" key="3">
    <source>
        <dbReference type="Pfam" id="PF03070"/>
    </source>
</evidence>
<dbReference type="Pfam" id="PF03070">
    <property type="entry name" value="TENA_THI-4"/>
    <property type="match status" value="1"/>
</dbReference>
<keyword evidence="1" id="KW-0884">PQQ biosynthesis</keyword>
<dbReference type="PANTHER" id="PTHR40279:SF3">
    <property type="entry name" value="4-AMINOBENZOATE SYNTHASE"/>
    <property type="match status" value="1"/>
</dbReference>
<dbReference type="PANTHER" id="PTHR40279">
    <property type="entry name" value="PQQC-LIKE PROTEIN"/>
    <property type="match status" value="1"/>
</dbReference>
<dbReference type="GO" id="GO:0033732">
    <property type="term" value="F:pyrroloquinoline-quinone synthase activity"/>
    <property type="evidence" value="ECO:0007669"/>
    <property type="project" value="UniProtKB-EC"/>
</dbReference>
<dbReference type="EC" id="1.3.3.11" evidence="4"/>
<sequence length="225" mass="25643">LAPDALEAALRAYHGSYYVEHPFHELMHAGALSPRQLQGWVANRLAYQRAIPRKDGAIISNCPDPAVRREWLQRIVDHDGAAEGEGGIELWVRLGESLGVPRAEMEDERHVLPAVRMAAESYVTFCKTRPWVDAVASSLTELFAPDIMRRRLESLPRHYPWIGPQAYDYFKSRLVQAPRDSRQGLAIVRAHCTTVDTQRRAFDALGFKIEMLWVMIDAIHNAYRE</sequence>
<reference evidence="4" key="1">
    <citation type="submission" date="2020-02" db="EMBL/GenBank/DDBJ databases">
        <authorList>
            <person name="Meier V. D."/>
        </authorList>
    </citation>
    <scope>NUCLEOTIDE SEQUENCE</scope>
    <source>
        <strain evidence="4">AVDCRST_MAG40</strain>
    </source>
</reference>
<evidence type="ECO:0000256" key="1">
    <source>
        <dbReference type="ARBA" id="ARBA00022905"/>
    </source>
</evidence>
<dbReference type="EMBL" id="CADCTX010000819">
    <property type="protein sequence ID" value="CAA9352705.1"/>
    <property type="molecule type" value="Genomic_DNA"/>
</dbReference>
<gene>
    <name evidence="4" type="ORF">AVDCRST_MAG40-2989</name>
</gene>
<dbReference type="InterPro" id="IPR016084">
    <property type="entry name" value="Haem_Oase-like_multi-hlx"/>
</dbReference>
<dbReference type="Gene3D" id="1.20.910.10">
    <property type="entry name" value="Heme oxygenase-like"/>
    <property type="match status" value="1"/>
</dbReference>
<keyword evidence="2 4" id="KW-0560">Oxidoreductase</keyword>
<protein>
    <submittedName>
        <fullName evidence="4">Pyrroloquinoline-quinone synthase</fullName>
        <ecNumber evidence="4">1.3.3.11</ecNumber>
    </submittedName>
</protein>
<feature type="non-terminal residue" evidence="4">
    <location>
        <position position="1"/>
    </location>
</feature>
<proteinExistence type="inferred from homology"/>
<dbReference type="HAMAP" id="MF_00654">
    <property type="entry name" value="PQQ_syn_PqqC"/>
    <property type="match status" value="1"/>
</dbReference>
<dbReference type="NCBIfam" id="TIGR02111">
    <property type="entry name" value="PQQ_syn_pqqC"/>
    <property type="match status" value="1"/>
</dbReference>
<dbReference type="AlphaFoldDB" id="A0A6J4MAJ8"/>
<evidence type="ECO:0000313" key="4">
    <source>
        <dbReference type="EMBL" id="CAA9352705.1"/>
    </source>
</evidence>
<dbReference type="InterPro" id="IPR004305">
    <property type="entry name" value="Thiaminase-2/PQQC"/>
</dbReference>
<feature type="domain" description="Thiaminase-2/PQQC" evidence="3">
    <location>
        <begin position="9"/>
        <end position="217"/>
    </location>
</feature>
<organism evidence="4">
    <name type="scientific">uncultured Gemmatimonadaceae bacterium</name>
    <dbReference type="NCBI Taxonomy" id="246130"/>
    <lineage>
        <taxon>Bacteria</taxon>
        <taxon>Pseudomonadati</taxon>
        <taxon>Gemmatimonadota</taxon>
        <taxon>Gemmatimonadia</taxon>
        <taxon>Gemmatimonadales</taxon>
        <taxon>Gemmatimonadaceae</taxon>
        <taxon>environmental samples</taxon>
    </lineage>
</organism>
<evidence type="ECO:0000256" key="2">
    <source>
        <dbReference type="ARBA" id="ARBA00023002"/>
    </source>
</evidence>
<dbReference type="GO" id="GO:0018189">
    <property type="term" value="P:pyrroloquinoline quinone biosynthetic process"/>
    <property type="evidence" value="ECO:0007669"/>
    <property type="project" value="UniProtKB-KW"/>
</dbReference>
<name>A0A6J4MAJ8_9BACT</name>
<dbReference type="InterPro" id="IPR011845">
    <property type="entry name" value="PqqC"/>
</dbReference>